<dbReference type="InterPro" id="IPR008772">
    <property type="entry name" value="Phosphonate_metab_PhnH"/>
</dbReference>
<dbReference type="GO" id="GO:0016829">
    <property type="term" value="F:lyase activity"/>
    <property type="evidence" value="ECO:0007669"/>
    <property type="project" value="UniProtKB-KW"/>
</dbReference>
<organism evidence="1 2">
    <name type="scientific">Pseudodesulfovibrio sediminis</name>
    <dbReference type="NCBI Taxonomy" id="2810563"/>
    <lineage>
        <taxon>Bacteria</taxon>
        <taxon>Pseudomonadati</taxon>
        <taxon>Thermodesulfobacteriota</taxon>
        <taxon>Desulfovibrionia</taxon>
        <taxon>Desulfovibrionales</taxon>
        <taxon>Desulfovibrionaceae</taxon>
    </lineage>
</organism>
<name>A0ABN6EXL1_9BACT</name>
<dbReference type="NCBIfam" id="TIGR03292">
    <property type="entry name" value="PhnH_redo"/>
    <property type="match status" value="1"/>
</dbReference>
<dbReference type="PIRSF" id="PIRSF020680">
    <property type="entry name" value="PhnH"/>
    <property type="match status" value="1"/>
</dbReference>
<evidence type="ECO:0000313" key="1">
    <source>
        <dbReference type="EMBL" id="BCS89871.1"/>
    </source>
</evidence>
<keyword evidence="1" id="KW-0456">Lyase</keyword>
<dbReference type="EMBL" id="AP024485">
    <property type="protein sequence ID" value="BCS89871.1"/>
    <property type="molecule type" value="Genomic_DNA"/>
</dbReference>
<dbReference type="Pfam" id="PF05845">
    <property type="entry name" value="PhnH"/>
    <property type="match status" value="1"/>
</dbReference>
<gene>
    <name evidence="1" type="primary">phnH</name>
    <name evidence="1" type="ORF">PSDVSF_31130</name>
</gene>
<reference evidence="1" key="1">
    <citation type="journal article" date="2022" name="Arch. Microbiol.">
        <title>Pseudodesulfovibrio sediminis sp. nov., a mesophilic and neutrophilic sulfate-reducing bacterium isolated from sediment of a brackish lake.</title>
        <authorList>
            <person name="Takahashi A."/>
            <person name="Kojima H."/>
            <person name="Watanabe M."/>
            <person name="Fukui M."/>
        </authorList>
    </citation>
    <scope>NUCLEOTIDE SEQUENCE</scope>
    <source>
        <strain evidence="1">SF6</strain>
    </source>
</reference>
<proteinExistence type="predicted"/>
<dbReference type="RefSeq" id="WP_229591825.1">
    <property type="nucleotide sequence ID" value="NZ_AP024485.1"/>
</dbReference>
<sequence>MSENAINTSFHEQVDPAHNNQRIFRAILLTMSRPGTVTVIGNWPNPPQGLHPAAAAVCLALVDMDTPLWVGPKAPVDIQTFLRFHCGCFIPRKPENGAFGLILDGTRLPDFESFNPGDIEYPDRSATLIIQVDSINVGRGITLSGPGINGNTRLSVDGLHTDFWQAMQDNHRRFPLGFDVILTTKTEIVSLPRTVQVEL</sequence>
<dbReference type="Gene3D" id="3.40.50.11310">
    <property type="entry name" value="Bacterial phosphonate metabolism protein PhnH"/>
    <property type="match status" value="1"/>
</dbReference>
<protein>
    <submittedName>
        <fullName evidence="1">Carbon-phosphorus lyase</fullName>
    </submittedName>
</protein>
<dbReference type="InterPro" id="IPR038058">
    <property type="entry name" value="PhnH-like_sp"/>
</dbReference>
<keyword evidence="2" id="KW-1185">Reference proteome</keyword>
<evidence type="ECO:0000313" key="2">
    <source>
        <dbReference type="Proteomes" id="UP001053296"/>
    </source>
</evidence>
<dbReference type="Proteomes" id="UP001053296">
    <property type="component" value="Chromosome"/>
</dbReference>
<accession>A0ABN6EXL1</accession>
<dbReference type="SUPFAM" id="SSF159709">
    <property type="entry name" value="PhnH-like"/>
    <property type="match status" value="1"/>
</dbReference>